<dbReference type="AlphaFoldDB" id="A0A6M4H5W8"/>
<sequence length="167" mass="18005">MAAPVQPRAGAAGAAGREVLVFLLGKEEYGVDILKVQEIRGYEKVTAIASAPDYLKGVINLRGTIVPVIDLRIKFGKMDPQYDSLTVVIILRLARRVIGVVVDGVSDVIRLAENEVRAAPAFGGMVNAEYLGGVGVQDGRMVLLFDIERFLSSNELRLLEQAAENPA</sequence>
<name>A0A6M4H5W8_9PROT</name>
<dbReference type="InterPro" id="IPR036061">
    <property type="entry name" value="CheW-like_dom_sf"/>
</dbReference>
<dbReference type="Gene3D" id="2.40.50.180">
    <property type="entry name" value="CheA-289, Domain 4"/>
    <property type="match status" value="1"/>
</dbReference>
<evidence type="ECO:0000256" key="4">
    <source>
        <dbReference type="ARBA" id="ARBA00022500"/>
    </source>
</evidence>
<dbReference type="FunFam" id="2.40.50.180:FF:000002">
    <property type="entry name" value="Chemotaxis protein CheW"/>
    <property type="match status" value="1"/>
</dbReference>
<evidence type="ECO:0000259" key="5">
    <source>
        <dbReference type="PROSITE" id="PS50851"/>
    </source>
</evidence>
<dbReference type="GO" id="GO:0006935">
    <property type="term" value="P:chemotaxis"/>
    <property type="evidence" value="ECO:0007669"/>
    <property type="project" value="UniProtKB-KW"/>
</dbReference>
<dbReference type="InParanoid" id="A0A6M4H5W8"/>
<dbReference type="GO" id="GO:0005829">
    <property type="term" value="C:cytosol"/>
    <property type="evidence" value="ECO:0007669"/>
    <property type="project" value="TreeGrafter"/>
</dbReference>
<dbReference type="PANTHER" id="PTHR22617">
    <property type="entry name" value="CHEMOTAXIS SENSOR HISTIDINE KINASE-RELATED"/>
    <property type="match status" value="1"/>
</dbReference>
<keyword evidence="4" id="KW-0145">Chemotaxis</keyword>
<protein>
    <recommendedName>
        <fullName evidence="2">Chemotaxis protein CheW</fullName>
    </recommendedName>
</protein>
<dbReference type="PANTHER" id="PTHR22617:SF45">
    <property type="entry name" value="CHEMOTAXIS PROTEIN CHEW"/>
    <property type="match status" value="1"/>
</dbReference>
<dbReference type="Pfam" id="PF01584">
    <property type="entry name" value="CheW"/>
    <property type="match status" value="1"/>
</dbReference>
<evidence type="ECO:0000313" key="6">
    <source>
        <dbReference type="EMBL" id="QJR15041.1"/>
    </source>
</evidence>
<dbReference type="EMBL" id="CP053073">
    <property type="protein sequence ID" value="QJR15041.1"/>
    <property type="molecule type" value="Genomic_DNA"/>
</dbReference>
<dbReference type="FunCoup" id="A0A6M4H5W8">
    <property type="interactions" value="162"/>
</dbReference>
<dbReference type="InterPro" id="IPR002545">
    <property type="entry name" value="CheW-lke_dom"/>
</dbReference>
<dbReference type="Gene3D" id="2.30.30.40">
    <property type="entry name" value="SH3 Domains"/>
    <property type="match status" value="1"/>
</dbReference>
<organism evidence="6 7">
    <name type="scientific">Usitatibacter palustris</name>
    <dbReference type="NCBI Taxonomy" id="2732487"/>
    <lineage>
        <taxon>Bacteria</taxon>
        <taxon>Pseudomonadati</taxon>
        <taxon>Pseudomonadota</taxon>
        <taxon>Betaproteobacteria</taxon>
        <taxon>Nitrosomonadales</taxon>
        <taxon>Usitatibacteraceae</taxon>
        <taxon>Usitatibacter</taxon>
    </lineage>
</organism>
<dbReference type="KEGG" id="upl:DSM104440_01857"/>
<dbReference type="SUPFAM" id="SSF50341">
    <property type="entry name" value="CheW-like"/>
    <property type="match status" value="1"/>
</dbReference>
<reference evidence="6 7" key="1">
    <citation type="submission" date="2020-04" db="EMBL/GenBank/DDBJ databases">
        <title>Usitatibacter rugosus gen. nov., sp. nov. and Usitatibacter palustris sp. nov., novel members of Usitatibacteraceae fam. nov. within the order Nitrosomonadales isolated from soil.</title>
        <authorList>
            <person name="Huber K.J."/>
            <person name="Neumann-Schaal M."/>
            <person name="Geppert A."/>
            <person name="Luckner M."/>
            <person name="Wanner G."/>
            <person name="Overmann J."/>
        </authorList>
    </citation>
    <scope>NUCLEOTIDE SEQUENCE [LARGE SCALE GENOMIC DNA]</scope>
    <source>
        <strain evidence="6 7">Swamp67</strain>
    </source>
</reference>
<comment type="subcellular location">
    <subcellularLocation>
        <location evidence="1">Cytoplasm</location>
    </subcellularLocation>
</comment>
<dbReference type="InterPro" id="IPR039315">
    <property type="entry name" value="CheW"/>
</dbReference>
<evidence type="ECO:0000256" key="3">
    <source>
        <dbReference type="ARBA" id="ARBA00022490"/>
    </source>
</evidence>
<dbReference type="SMART" id="SM00260">
    <property type="entry name" value="CheW"/>
    <property type="match status" value="1"/>
</dbReference>
<evidence type="ECO:0000313" key="7">
    <source>
        <dbReference type="Proteomes" id="UP000503096"/>
    </source>
</evidence>
<dbReference type="Proteomes" id="UP000503096">
    <property type="component" value="Chromosome"/>
</dbReference>
<dbReference type="PROSITE" id="PS50851">
    <property type="entry name" value="CHEW"/>
    <property type="match status" value="1"/>
</dbReference>
<dbReference type="RefSeq" id="WP_212758289.1">
    <property type="nucleotide sequence ID" value="NZ_CP053073.1"/>
</dbReference>
<evidence type="ECO:0000256" key="2">
    <source>
        <dbReference type="ARBA" id="ARBA00021483"/>
    </source>
</evidence>
<accession>A0A6M4H5W8</accession>
<keyword evidence="7" id="KW-1185">Reference proteome</keyword>
<gene>
    <name evidence="6" type="primary">cheW_2</name>
    <name evidence="6" type="ORF">DSM104440_01857</name>
</gene>
<feature type="domain" description="CheW-like" evidence="5">
    <location>
        <begin position="16"/>
        <end position="156"/>
    </location>
</feature>
<dbReference type="GO" id="GO:0007165">
    <property type="term" value="P:signal transduction"/>
    <property type="evidence" value="ECO:0007669"/>
    <property type="project" value="InterPro"/>
</dbReference>
<keyword evidence="3" id="KW-0963">Cytoplasm</keyword>
<proteinExistence type="predicted"/>
<evidence type="ECO:0000256" key="1">
    <source>
        <dbReference type="ARBA" id="ARBA00004496"/>
    </source>
</evidence>